<evidence type="ECO:0000256" key="1">
    <source>
        <dbReference type="SAM" id="MobiDB-lite"/>
    </source>
</evidence>
<accession>A0A397IM50</accession>
<dbReference type="Proteomes" id="UP000266861">
    <property type="component" value="Unassembled WGS sequence"/>
</dbReference>
<name>A0A397IM50_9GLOM</name>
<evidence type="ECO:0000313" key="2">
    <source>
        <dbReference type="EMBL" id="RHZ76067.1"/>
    </source>
</evidence>
<dbReference type="AlphaFoldDB" id="A0A397IM50"/>
<protein>
    <submittedName>
        <fullName evidence="2">Uncharacterized protein</fullName>
    </submittedName>
</protein>
<feature type="region of interest" description="Disordered" evidence="1">
    <location>
        <begin position="159"/>
        <end position="190"/>
    </location>
</feature>
<organism evidence="2 3">
    <name type="scientific">Diversispora epigaea</name>
    <dbReference type="NCBI Taxonomy" id="1348612"/>
    <lineage>
        <taxon>Eukaryota</taxon>
        <taxon>Fungi</taxon>
        <taxon>Fungi incertae sedis</taxon>
        <taxon>Mucoromycota</taxon>
        <taxon>Glomeromycotina</taxon>
        <taxon>Glomeromycetes</taxon>
        <taxon>Diversisporales</taxon>
        <taxon>Diversisporaceae</taxon>
        <taxon>Diversispora</taxon>
    </lineage>
</organism>
<dbReference type="OrthoDB" id="2303230at2759"/>
<comment type="caution">
    <text evidence="2">The sequence shown here is derived from an EMBL/GenBank/DDBJ whole genome shotgun (WGS) entry which is preliminary data.</text>
</comment>
<keyword evidence="3" id="KW-1185">Reference proteome</keyword>
<evidence type="ECO:0000313" key="3">
    <source>
        <dbReference type="Proteomes" id="UP000266861"/>
    </source>
</evidence>
<dbReference type="EMBL" id="PQFF01000194">
    <property type="protein sequence ID" value="RHZ76067.1"/>
    <property type="molecule type" value="Genomic_DNA"/>
</dbReference>
<reference evidence="2 3" key="1">
    <citation type="submission" date="2018-08" db="EMBL/GenBank/DDBJ databases">
        <title>Genome and evolution of the arbuscular mycorrhizal fungus Diversispora epigaea (formerly Glomus versiforme) and its bacterial endosymbionts.</title>
        <authorList>
            <person name="Sun X."/>
            <person name="Fei Z."/>
            <person name="Harrison M."/>
        </authorList>
    </citation>
    <scope>NUCLEOTIDE SEQUENCE [LARGE SCALE GENOMIC DNA]</scope>
    <source>
        <strain evidence="2 3">IT104</strain>
    </source>
</reference>
<sequence>MGFYCCPYILRSGEVCDRGCYHPNGCKVHRNSPIRVPCKECGQLTYSSYEFCDTHADKYRRQDHYHRKKLEKLAQSGPESSRLRTSITYYGKHLSFKINRDCQNDIHCVICDLTAEISQTTSPIYVSSSVAIFSRSTTHQSKWKRHNYVVSTAPMDVQSDNVSEERTRANKRTKTKIRSSTSIDNTSKRKTDLEKLMKDTDRLAPINPSLSQPYQATLQFL</sequence>
<gene>
    <name evidence="2" type="ORF">Glove_207g26</name>
</gene>
<proteinExistence type="predicted"/>